<proteinExistence type="predicted"/>
<protein>
    <recommendedName>
        <fullName evidence="3">RING-type domain-containing protein</fullName>
    </recommendedName>
</protein>
<evidence type="ECO:0000313" key="2">
    <source>
        <dbReference type="Proteomes" id="UP000601435"/>
    </source>
</evidence>
<name>A0A813AZZ8_9DINO</name>
<keyword evidence="2" id="KW-1185">Reference proteome</keyword>
<organism evidence="1 2">
    <name type="scientific">Symbiodinium necroappetens</name>
    <dbReference type="NCBI Taxonomy" id="1628268"/>
    <lineage>
        <taxon>Eukaryota</taxon>
        <taxon>Sar</taxon>
        <taxon>Alveolata</taxon>
        <taxon>Dinophyceae</taxon>
        <taxon>Suessiales</taxon>
        <taxon>Symbiodiniaceae</taxon>
        <taxon>Symbiodinium</taxon>
    </lineage>
</organism>
<dbReference type="OrthoDB" id="415164at2759"/>
<gene>
    <name evidence="1" type="ORF">SNEC2469_LOCUS29096</name>
</gene>
<comment type="caution">
    <text evidence="1">The sequence shown here is derived from an EMBL/GenBank/DDBJ whole genome shotgun (WGS) entry which is preliminary data.</text>
</comment>
<sequence>MVLDILACATGLWFGLHRGRKKWNAKTKLAAAVEAANPDEMLKACDEVEASGANATGVPAVRHMASVLGRFATLCEPDENEIEKACGDAEAAGVHEQHVQAFRQKACMIHRALRRLAAAEHSGDAVEMHEACDEAESSGAAAGRVHAVRLKANINIIRAADEVNSQQLVAICFGLKGLHAKFGAEDSLHLLTPLAATLATLQSKLIVDSKCVSCGEAVLESQAPVCSQGTHSLCPSCFEKYARAEQDQPEAVIRQRGAFLLCPCRAPADACCNGSFSEQTMAKYLPSELFDTHMALQRQQIRAEEHAKANQMLSKLAAEWERQVPGLSEELLANQMKAALPGAHQCGHCGFGPVLHDHCDNLSTHHHESRGRTRISNACPSCGHFSGNISGWPRWDGRICHLAQARSTKDSRIWKEQMRRDYELAVRISQTA</sequence>
<dbReference type="Proteomes" id="UP000601435">
    <property type="component" value="Unassembled WGS sequence"/>
</dbReference>
<reference evidence="1" key="1">
    <citation type="submission" date="2021-02" db="EMBL/GenBank/DDBJ databases">
        <authorList>
            <person name="Dougan E. K."/>
            <person name="Rhodes N."/>
            <person name="Thang M."/>
            <person name="Chan C."/>
        </authorList>
    </citation>
    <scope>NUCLEOTIDE SEQUENCE</scope>
</reference>
<evidence type="ECO:0008006" key="3">
    <source>
        <dbReference type="Google" id="ProtNLM"/>
    </source>
</evidence>
<dbReference type="AlphaFoldDB" id="A0A813AZZ8"/>
<dbReference type="EMBL" id="CAJNJA010064613">
    <property type="protein sequence ID" value="CAE7883532.1"/>
    <property type="molecule type" value="Genomic_DNA"/>
</dbReference>
<evidence type="ECO:0000313" key="1">
    <source>
        <dbReference type="EMBL" id="CAE7883532.1"/>
    </source>
</evidence>
<accession>A0A813AZZ8</accession>